<keyword evidence="3" id="KW-1185">Reference proteome</keyword>
<feature type="non-terminal residue" evidence="2">
    <location>
        <position position="71"/>
    </location>
</feature>
<organism evidence="2 3">
    <name type="scientific">Geodia barretti</name>
    <name type="common">Barrett's horny sponge</name>
    <dbReference type="NCBI Taxonomy" id="519541"/>
    <lineage>
        <taxon>Eukaryota</taxon>
        <taxon>Metazoa</taxon>
        <taxon>Porifera</taxon>
        <taxon>Demospongiae</taxon>
        <taxon>Heteroscleromorpha</taxon>
        <taxon>Tetractinellida</taxon>
        <taxon>Astrophorina</taxon>
        <taxon>Geodiidae</taxon>
        <taxon>Geodia</taxon>
    </lineage>
</organism>
<sequence length="71" mass="7542">METPQNAPSLDIGKEFSERPTNITPRGKRHASREIAKVQLAKRSCTHTSPTSAVSPTSSLPSPLSLASTPS</sequence>
<dbReference type="EMBL" id="CASHTH010000970">
    <property type="protein sequence ID" value="CAI8009511.1"/>
    <property type="molecule type" value="Genomic_DNA"/>
</dbReference>
<gene>
    <name evidence="2" type="ORF">GBAR_LOCUS6367</name>
</gene>
<comment type="caution">
    <text evidence="2">The sequence shown here is derived from an EMBL/GenBank/DDBJ whole genome shotgun (WGS) entry which is preliminary data.</text>
</comment>
<feature type="compositionally biased region" description="Low complexity" evidence="1">
    <location>
        <begin position="48"/>
        <end position="71"/>
    </location>
</feature>
<dbReference type="AlphaFoldDB" id="A0AA35RF32"/>
<evidence type="ECO:0000313" key="2">
    <source>
        <dbReference type="EMBL" id="CAI8009511.1"/>
    </source>
</evidence>
<accession>A0AA35RF32</accession>
<evidence type="ECO:0000256" key="1">
    <source>
        <dbReference type="SAM" id="MobiDB-lite"/>
    </source>
</evidence>
<evidence type="ECO:0000313" key="3">
    <source>
        <dbReference type="Proteomes" id="UP001174909"/>
    </source>
</evidence>
<dbReference type="Proteomes" id="UP001174909">
    <property type="component" value="Unassembled WGS sequence"/>
</dbReference>
<protein>
    <submittedName>
        <fullName evidence="2">Uncharacterized protein</fullName>
    </submittedName>
</protein>
<feature type="region of interest" description="Disordered" evidence="1">
    <location>
        <begin position="1"/>
        <end position="71"/>
    </location>
</feature>
<name>A0AA35RF32_GEOBA</name>
<reference evidence="2" key="1">
    <citation type="submission" date="2023-03" db="EMBL/GenBank/DDBJ databases">
        <authorList>
            <person name="Steffen K."/>
            <person name="Cardenas P."/>
        </authorList>
    </citation>
    <scope>NUCLEOTIDE SEQUENCE</scope>
</reference>
<proteinExistence type="predicted"/>